<evidence type="ECO:0000313" key="7">
    <source>
        <dbReference type="EMBL" id="CAB1451122.1"/>
    </source>
</evidence>
<keyword evidence="5" id="KW-0449">Lipoprotein</keyword>
<dbReference type="GO" id="GO:0005509">
    <property type="term" value="F:calcium ion binding"/>
    <property type="evidence" value="ECO:0007669"/>
    <property type="project" value="InterPro"/>
</dbReference>
<evidence type="ECO:0000256" key="5">
    <source>
        <dbReference type="ARBA" id="ARBA00023288"/>
    </source>
</evidence>
<feature type="domain" description="EF-hand" evidence="6">
    <location>
        <begin position="193"/>
        <end position="228"/>
    </location>
</feature>
<keyword evidence="1" id="KW-0519">Myristate</keyword>
<evidence type="ECO:0000256" key="2">
    <source>
        <dbReference type="ARBA" id="ARBA00022723"/>
    </source>
</evidence>
<keyword evidence="8" id="KW-1185">Reference proteome</keyword>
<protein>
    <recommendedName>
        <fullName evidence="6">EF-hand domain-containing protein</fullName>
    </recommendedName>
</protein>
<reference evidence="7" key="1">
    <citation type="submission" date="2020-03" db="EMBL/GenBank/DDBJ databases">
        <authorList>
            <person name="Weist P."/>
        </authorList>
    </citation>
    <scope>NUCLEOTIDE SEQUENCE</scope>
</reference>
<dbReference type="GO" id="GO:0001917">
    <property type="term" value="C:photoreceptor inner segment"/>
    <property type="evidence" value="ECO:0007669"/>
    <property type="project" value="TreeGrafter"/>
</dbReference>
<evidence type="ECO:0000256" key="4">
    <source>
        <dbReference type="ARBA" id="ARBA00022837"/>
    </source>
</evidence>
<dbReference type="Gene3D" id="1.10.238.10">
    <property type="entry name" value="EF-hand"/>
    <property type="match status" value="2"/>
</dbReference>
<feature type="domain" description="EF-hand" evidence="6">
    <location>
        <begin position="143"/>
        <end position="178"/>
    </location>
</feature>
<dbReference type="PROSITE" id="PS00018">
    <property type="entry name" value="EF_HAND_1"/>
    <property type="match status" value="3"/>
</dbReference>
<dbReference type="FunFam" id="1.10.238.10:FF:000052">
    <property type="entry name" value="Guanylate cyclase activator 1A"/>
    <property type="match status" value="1"/>
</dbReference>
<accession>A0A9N7VKR7</accession>
<keyword evidence="4" id="KW-0106">Calcium</keyword>
<proteinExistence type="predicted"/>
<dbReference type="PANTHER" id="PTHR23055:SF168">
    <property type="entry name" value="GUANYLATE CYCLASE ACTIVATING PROTEIN 7"/>
    <property type="match status" value="1"/>
</dbReference>
<evidence type="ECO:0000259" key="6">
    <source>
        <dbReference type="PROSITE" id="PS50222"/>
    </source>
</evidence>
<dbReference type="PRINTS" id="PR00450">
    <property type="entry name" value="RECOVERIN"/>
</dbReference>
<dbReference type="Proteomes" id="UP001153269">
    <property type="component" value="Unassembled WGS sequence"/>
</dbReference>
<dbReference type="PANTHER" id="PTHR23055">
    <property type="entry name" value="CALCIUM BINDING PROTEINS"/>
    <property type="match status" value="1"/>
</dbReference>
<dbReference type="GO" id="GO:0008048">
    <property type="term" value="F:calcium sensitive guanylate cyclase activator activity"/>
    <property type="evidence" value="ECO:0007669"/>
    <property type="project" value="TreeGrafter"/>
</dbReference>
<dbReference type="Pfam" id="PF13833">
    <property type="entry name" value="EF-hand_8"/>
    <property type="match status" value="1"/>
</dbReference>
<dbReference type="GO" id="GO:0007601">
    <property type="term" value="P:visual perception"/>
    <property type="evidence" value="ECO:0007669"/>
    <property type="project" value="TreeGrafter"/>
</dbReference>
<dbReference type="SUPFAM" id="SSF47473">
    <property type="entry name" value="EF-hand"/>
    <property type="match status" value="1"/>
</dbReference>
<keyword evidence="3" id="KW-0677">Repeat</keyword>
<sequence>MLNTILDPRADTFHSSHEADAEGLAARSFQDITLLKNLHLNKKLIVFTAVVEFGCSMGQNQQIQTQEPELELTSTQDLYNTYITECPSGSLYLHEFKRMFGVKNGTPESQYMDNIFRAFDMNHDNTMDFIEYVAALHLVLRGRLEDKLRWSFKAFDSDDNGRLDREEIHKIVEIIYKIKEGSVSDKTGKEKITVEEACDRIFQEVDVDHDGQITLEEFVEGSQRSPWLQSFLRLDVNPCGWVQKYLSDRRLMSALNS</sequence>
<dbReference type="InterPro" id="IPR028846">
    <property type="entry name" value="Recoverin"/>
</dbReference>
<evidence type="ECO:0000256" key="3">
    <source>
        <dbReference type="ARBA" id="ARBA00022737"/>
    </source>
</evidence>
<evidence type="ECO:0000256" key="1">
    <source>
        <dbReference type="ARBA" id="ARBA00022707"/>
    </source>
</evidence>
<organism evidence="7 8">
    <name type="scientific">Pleuronectes platessa</name>
    <name type="common">European plaice</name>
    <dbReference type="NCBI Taxonomy" id="8262"/>
    <lineage>
        <taxon>Eukaryota</taxon>
        <taxon>Metazoa</taxon>
        <taxon>Chordata</taxon>
        <taxon>Craniata</taxon>
        <taxon>Vertebrata</taxon>
        <taxon>Euteleostomi</taxon>
        <taxon>Actinopterygii</taxon>
        <taxon>Neopterygii</taxon>
        <taxon>Teleostei</taxon>
        <taxon>Neoteleostei</taxon>
        <taxon>Acanthomorphata</taxon>
        <taxon>Carangaria</taxon>
        <taxon>Pleuronectiformes</taxon>
        <taxon>Pleuronectoidei</taxon>
        <taxon>Pleuronectidae</taxon>
        <taxon>Pleuronectes</taxon>
    </lineage>
</organism>
<dbReference type="InterPro" id="IPR011992">
    <property type="entry name" value="EF-hand-dom_pair"/>
</dbReference>
<dbReference type="AlphaFoldDB" id="A0A9N7VKR7"/>
<dbReference type="PROSITE" id="PS50222">
    <property type="entry name" value="EF_HAND_2"/>
    <property type="match status" value="3"/>
</dbReference>
<name>A0A9N7VKR7_PLEPL</name>
<dbReference type="InterPro" id="IPR018247">
    <property type="entry name" value="EF_Hand_1_Ca_BS"/>
</dbReference>
<evidence type="ECO:0000313" key="8">
    <source>
        <dbReference type="Proteomes" id="UP001153269"/>
    </source>
</evidence>
<dbReference type="EMBL" id="CADEAL010004077">
    <property type="protein sequence ID" value="CAB1451122.1"/>
    <property type="molecule type" value="Genomic_DNA"/>
</dbReference>
<dbReference type="InterPro" id="IPR002048">
    <property type="entry name" value="EF_hand_dom"/>
</dbReference>
<dbReference type="GO" id="GO:0120199">
    <property type="term" value="C:cone photoreceptor outer segment"/>
    <property type="evidence" value="ECO:0007669"/>
    <property type="project" value="TreeGrafter"/>
</dbReference>
<dbReference type="CDD" id="cd00051">
    <property type="entry name" value="EFh"/>
    <property type="match status" value="2"/>
</dbReference>
<gene>
    <name evidence="7" type="ORF">PLEPLA_LOCUS38815</name>
</gene>
<comment type="caution">
    <text evidence="7">The sequence shown here is derived from an EMBL/GenBank/DDBJ whole genome shotgun (WGS) entry which is preliminary data.</text>
</comment>
<dbReference type="SMART" id="SM00054">
    <property type="entry name" value="EFh"/>
    <property type="match status" value="3"/>
</dbReference>
<keyword evidence="2" id="KW-0479">Metal-binding</keyword>
<dbReference type="Pfam" id="PF13499">
    <property type="entry name" value="EF-hand_7"/>
    <property type="match status" value="1"/>
</dbReference>
<feature type="domain" description="EF-hand" evidence="6">
    <location>
        <begin position="107"/>
        <end position="142"/>
    </location>
</feature>